<reference evidence="1 2" key="1">
    <citation type="journal article" date="2016" name="Nat. Commun.">
        <title>Thousands of microbial genomes shed light on interconnected biogeochemical processes in an aquifer system.</title>
        <authorList>
            <person name="Anantharaman K."/>
            <person name="Brown C.T."/>
            <person name="Hug L.A."/>
            <person name="Sharon I."/>
            <person name="Castelle C.J."/>
            <person name="Probst A.J."/>
            <person name="Thomas B.C."/>
            <person name="Singh A."/>
            <person name="Wilkins M.J."/>
            <person name="Karaoz U."/>
            <person name="Brodie E.L."/>
            <person name="Williams K.H."/>
            <person name="Hubbard S.S."/>
            <person name="Banfield J.F."/>
        </authorList>
    </citation>
    <scope>NUCLEOTIDE SEQUENCE [LARGE SCALE GENOMIC DNA]</scope>
</reference>
<dbReference type="EMBL" id="MGAF01000035">
    <property type="protein sequence ID" value="OGK40175.1"/>
    <property type="molecule type" value="Genomic_DNA"/>
</dbReference>
<dbReference type="AlphaFoldDB" id="A0A1F7I9X2"/>
<organism evidence="1 2">
    <name type="scientific">Candidatus Roizmanbacteria bacterium RIFCSPLOWO2_01_FULL_35_13</name>
    <dbReference type="NCBI Taxonomy" id="1802055"/>
    <lineage>
        <taxon>Bacteria</taxon>
        <taxon>Candidatus Roizmaniibacteriota</taxon>
    </lineage>
</organism>
<comment type="caution">
    <text evidence="1">The sequence shown here is derived from an EMBL/GenBank/DDBJ whole genome shotgun (WGS) entry which is preliminary data.</text>
</comment>
<gene>
    <name evidence="1" type="ORF">A3A74_06695</name>
</gene>
<evidence type="ECO:0000313" key="2">
    <source>
        <dbReference type="Proteomes" id="UP000179270"/>
    </source>
</evidence>
<proteinExistence type="predicted"/>
<sequence length="117" mass="13221">MSEQIANVGYCRSIVQAHVVEHNCHLVCLKDLKACPFVIPAVLRELRKRGLTEAFTTQGETFYPMMYSQGKIESMTPVKLINTWTWEYVVYAGIAQPKMRILVDFGSRGDAGLAWPV</sequence>
<accession>A0A1F7I9X2</accession>
<name>A0A1F7I9X2_9BACT</name>
<evidence type="ECO:0000313" key="1">
    <source>
        <dbReference type="EMBL" id="OGK40175.1"/>
    </source>
</evidence>
<dbReference type="Proteomes" id="UP000179270">
    <property type="component" value="Unassembled WGS sequence"/>
</dbReference>
<protein>
    <submittedName>
        <fullName evidence="1">Uncharacterized protein</fullName>
    </submittedName>
</protein>
<dbReference type="STRING" id="1802055.A3A74_06695"/>